<protein>
    <recommendedName>
        <fullName evidence="3">Glycine zipper domain-containing protein</fullName>
    </recommendedName>
</protein>
<comment type="caution">
    <text evidence="1">The sequence shown here is derived from an EMBL/GenBank/DDBJ whole genome shotgun (WGS) entry which is preliminary data.</text>
</comment>
<organism evidence="1 2">
    <name type="scientific">Saccharophagus degradans</name>
    <dbReference type="NCBI Taxonomy" id="86304"/>
    <lineage>
        <taxon>Bacteria</taxon>
        <taxon>Pseudomonadati</taxon>
        <taxon>Pseudomonadota</taxon>
        <taxon>Gammaproteobacteria</taxon>
        <taxon>Cellvibrionales</taxon>
        <taxon>Cellvibrionaceae</taxon>
        <taxon>Saccharophagus</taxon>
    </lineage>
</organism>
<evidence type="ECO:0008006" key="3">
    <source>
        <dbReference type="Google" id="ProtNLM"/>
    </source>
</evidence>
<proteinExistence type="predicted"/>
<name>A0AAW7X819_9GAMM</name>
<reference evidence="1" key="1">
    <citation type="submission" date="2023-07" db="EMBL/GenBank/DDBJ databases">
        <title>Genome content predicts the carbon catabolic preferences of heterotrophic bacteria.</title>
        <authorList>
            <person name="Gralka M."/>
        </authorList>
    </citation>
    <scope>NUCLEOTIDE SEQUENCE</scope>
    <source>
        <strain evidence="1">I3M17_2</strain>
    </source>
</reference>
<gene>
    <name evidence="1" type="ORF">Q4521_14650</name>
</gene>
<evidence type="ECO:0000313" key="1">
    <source>
        <dbReference type="EMBL" id="MDO6423719.1"/>
    </source>
</evidence>
<accession>A0AAW7X819</accession>
<evidence type="ECO:0000313" key="2">
    <source>
        <dbReference type="Proteomes" id="UP001169760"/>
    </source>
</evidence>
<sequence length="78" mass="7701">MDITKKVINKDVGVATAIGAGLGALAGAQNNKAASTALLGAGVGALVGIFGESLLKTFTGDVQPEPAPLEGEIIPKDK</sequence>
<dbReference type="RefSeq" id="WP_303493301.1">
    <property type="nucleotide sequence ID" value="NZ_JAUOPB010000010.1"/>
</dbReference>
<dbReference type="AlphaFoldDB" id="A0AAW7X819"/>
<dbReference type="EMBL" id="JAUOPB010000010">
    <property type="protein sequence ID" value="MDO6423719.1"/>
    <property type="molecule type" value="Genomic_DNA"/>
</dbReference>
<dbReference type="Proteomes" id="UP001169760">
    <property type="component" value="Unassembled WGS sequence"/>
</dbReference>